<sequence>LSTMLPDWKARKDVKEALYVWDIWLHALDLAMPKNNTDEAIVAASSHISQFCRELAEAEVGSEQIYIYAKLLEVTQASNKIQKRQLE</sequence>
<organism evidence="1 2">
    <name type="scientific">Cetraspora pellucida</name>
    <dbReference type="NCBI Taxonomy" id="1433469"/>
    <lineage>
        <taxon>Eukaryota</taxon>
        <taxon>Fungi</taxon>
        <taxon>Fungi incertae sedis</taxon>
        <taxon>Mucoromycota</taxon>
        <taxon>Glomeromycotina</taxon>
        <taxon>Glomeromycetes</taxon>
        <taxon>Diversisporales</taxon>
        <taxon>Gigasporaceae</taxon>
        <taxon>Cetraspora</taxon>
    </lineage>
</organism>
<evidence type="ECO:0000313" key="2">
    <source>
        <dbReference type="Proteomes" id="UP000789366"/>
    </source>
</evidence>
<comment type="caution">
    <text evidence="1">The sequence shown here is derived from an EMBL/GenBank/DDBJ whole genome shotgun (WGS) entry which is preliminary data.</text>
</comment>
<feature type="non-terminal residue" evidence="1">
    <location>
        <position position="1"/>
    </location>
</feature>
<proteinExistence type="predicted"/>
<name>A0ACA9QNB7_9GLOM</name>
<protein>
    <submittedName>
        <fullName evidence="1">9226_t:CDS:1</fullName>
    </submittedName>
</protein>
<dbReference type="EMBL" id="CAJVPW010047380">
    <property type="protein sequence ID" value="CAG8759370.1"/>
    <property type="molecule type" value="Genomic_DNA"/>
</dbReference>
<keyword evidence="2" id="KW-1185">Reference proteome</keyword>
<reference evidence="1" key="1">
    <citation type="submission" date="2021-06" db="EMBL/GenBank/DDBJ databases">
        <authorList>
            <person name="Kallberg Y."/>
            <person name="Tangrot J."/>
            <person name="Rosling A."/>
        </authorList>
    </citation>
    <scope>NUCLEOTIDE SEQUENCE</scope>
    <source>
        <strain evidence="1">28 12/20/2015</strain>
    </source>
</reference>
<gene>
    <name evidence="1" type="ORF">SPELUC_LOCUS15032</name>
</gene>
<evidence type="ECO:0000313" key="1">
    <source>
        <dbReference type="EMBL" id="CAG8759370.1"/>
    </source>
</evidence>
<accession>A0ACA9QNB7</accession>
<dbReference type="Proteomes" id="UP000789366">
    <property type="component" value="Unassembled WGS sequence"/>
</dbReference>